<sequence length="126" mass="13357">MLRGGRGRTSAPSVPGPSQGRSEAAWDQLRLRGFIRMSVRKIGGRSGDPSLTSASSPLSCPFLSSISISFLSKSSFQNFARLCLQHCTPVAGNLPAILERSFCAARPHGPVPSDDRPAHIPGTEAL</sequence>
<name>A0ABN9QQ72_9DINO</name>
<dbReference type="Proteomes" id="UP001189429">
    <property type="component" value="Unassembled WGS sequence"/>
</dbReference>
<evidence type="ECO:0000313" key="2">
    <source>
        <dbReference type="EMBL" id="CAK0807538.1"/>
    </source>
</evidence>
<reference evidence="2" key="1">
    <citation type="submission" date="2023-10" db="EMBL/GenBank/DDBJ databases">
        <authorList>
            <person name="Chen Y."/>
            <person name="Shah S."/>
            <person name="Dougan E. K."/>
            <person name="Thang M."/>
            <person name="Chan C."/>
        </authorList>
    </citation>
    <scope>NUCLEOTIDE SEQUENCE [LARGE SCALE GENOMIC DNA]</scope>
</reference>
<gene>
    <name evidence="2" type="ORF">PCOR1329_LOCUS13386</name>
</gene>
<protein>
    <submittedName>
        <fullName evidence="2">Uncharacterized protein</fullName>
    </submittedName>
</protein>
<comment type="caution">
    <text evidence="2">The sequence shown here is derived from an EMBL/GenBank/DDBJ whole genome shotgun (WGS) entry which is preliminary data.</text>
</comment>
<accession>A0ABN9QQ72</accession>
<keyword evidence="3" id="KW-1185">Reference proteome</keyword>
<proteinExistence type="predicted"/>
<organism evidence="2 3">
    <name type="scientific">Prorocentrum cordatum</name>
    <dbReference type="NCBI Taxonomy" id="2364126"/>
    <lineage>
        <taxon>Eukaryota</taxon>
        <taxon>Sar</taxon>
        <taxon>Alveolata</taxon>
        <taxon>Dinophyceae</taxon>
        <taxon>Prorocentrales</taxon>
        <taxon>Prorocentraceae</taxon>
        <taxon>Prorocentrum</taxon>
    </lineage>
</organism>
<evidence type="ECO:0000313" key="3">
    <source>
        <dbReference type="Proteomes" id="UP001189429"/>
    </source>
</evidence>
<feature type="region of interest" description="Disordered" evidence="1">
    <location>
        <begin position="1"/>
        <end position="24"/>
    </location>
</feature>
<evidence type="ECO:0000256" key="1">
    <source>
        <dbReference type="SAM" id="MobiDB-lite"/>
    </source>
</evidence>
<dbReference type="EMBL" id="CAUYUJ010003947">
    <property type="protein sequence ID" value="CAK0807538.1"/>
    <property type="molecule type" value="Genomic_DNA"/>
</dbReference>